<dbReference type="PROSITE" id="PS51194">
    <property type="entry name" value="HELICASE_CTER"/>
    <property type="match status" value="1"/>
</dbReference>
<gene>
    <name evidence="6" type="ORF">LY89DRAFT_717157</name>
</gene>
<dbReference type="InterPro" id="IPR027417">
    <property type="entry name" value="P-loop_NTPase"/>
</dbReference>
<dbReference type="InParanoid" id="A0A194XEE9"/>
<dbReference type="GO" id="GO:0005524">
    <property type="term" value="F:ATP binding"/>
    <property type="evidence" value="ECO:0007669"/>
    <property type="project" value="UniProtKB-KW"/>
</dbReference>
<keyword evidence="7" id="KW-1185">Reference proteome</keyword>
<evidence type="ECO:0000256" key="1">
    <source>
        <dbReference type="ARBA" id="ARBA00022741"/>
    </source>
</evidence>
<keyword evidence="2" id="KW-0378">Hydrolase</keyword>
<feature type="compositionally biased region" description="Basic and acidic residues" evidence="4">
    <location>
        <begin position="868"/>
        <end position="885"/>
    </location>
</feature>
<dbReference type="InterPro" id="IPR038718">
    <property type="entry name" value="SNF2-like_sf"/>
</dbReference>
<dbReference type="CDD" id="cd18008">
    <property type="entry name" value="DEXDc_SHPRH-like"/>
    <property type="match status" value="1"/>
</dbReference>
<feature type="region of interest" description="Disordered" evidence="4">
    <location>
        <begin position="1205"/>
        <end position="1318"/>
    </location>
</feature>
<dbReference type="OrthoDB" id="2801544at2759"/>
<dbReference type="Gene3D" id="3.40.50.300">
    <property type="entry name" value="P-loop containing nucleotide triphosphate hydrolases"/>
    <property type="match status" value="1"/>
</dbReference>
<dbReference type="GO" id="GO:0005634">
    <property type="term" value="C:nucleus"/>
    <property type="evidence" value="ECO:0007669"/>
    <property type="project" value="TreeGrafter"/>
</dbReference>
<evidence type="ECO:0000256" key="4">
    <source>
        <dbReference type="SAM" id="MobiDB-lite"/>
    </source>
</evidence>
<evidence type="ECO:0000313" key="7">
    <source>
        <dbReference type="Proteomes" id="UP000070700"/>
    </source>
</evidence>
<dbReference type="PANTHER" id="PTHR45626">
    <property type="entry name" value="TRANSCRIPTION TERMINATION FACTOR 2-RELATED"/>
    <property type="match status" value="1"/>
</dbReference>
<dbReference type="SMART" id="SM00487">
    <property type="entry name" value="DEXDc"/>
    <property type="match status" value="1"/>
</dbReference>
<feature type="compositionally biased region" description="Basic and acidic residues" evidence="4">
    <location>
        <begin position="1"/>
        <end position="20"/>
    </location>
</feature>
<evidence type="ECO:0000259" key="5">
    <source>
        <dbReference type="PROSITE" id="PS51194"/>
    </source>
</evidence>
<evidence type="ECO:0000256" key="3">
    <source>
        <dbReference type="ARBA" id="ARBA00022840"/>
    </source>
</evidence>
<accession>A0A194XEE9</accession>
<organism evidence="6 7">
    <name type="scientific">Mollisia scopiformis</name>
    <name type="common">Conifer needle endophyte fungus</name>
    <name type="synonym">Phialocephala scopiformis</name>
    <dbReference type="NCBI Taxonomy" id="149040"/>
    <lineage>
        <taxon>Eukaryota</taxon>
        <taxon>Fungi</taxon>
        <taxon>Dikarya</taxon>
        <taxon>Ascomycota</taxon>
        <taxon>Pezizomycotina</taxon>
        <taxon>Leotiomycetes</taxon>
        <taxon>Helotiales</taxon>
        <taxon>Mollisiaceae</taxon>
        <taxon>Mollisia</taxon>
    </lineage>
</organism>
<dbReference type="InterPro" id="IPR000330">
    <property type="entry name" value="SNF2_N"/>
</dbReference>
<dbReference type="GO" id="GO:0006281">
    <property type="term" value="P:DNA repair"/>
    <property type="evidence" value="ECO:0007669"/>
    <property type="project" value="TreeGrafter"/>
</dbReference>
<name>A0A194XEE9_MOLSC</name>
<dbReference type="RefSeq" id="XP_018072920.1">
    <property type="nucleotide sequence ID" value="XM_018218327.1"/>
</dbReference>
<feature type="domain" description="Helicase C-terminal" evidence="5">
    <location>
        <begin position="1002"/>
        <end position="1162"/>
    </location>
</feature>
<dbReference type="STRING" id="149040.A0A194XEE9"/>
<dbReference type="InterPro" id="IPR049730">
    <property type="entry name" value="SNF2/RAD54-like_C"/>
</dbReference>
<dbReference type="Proteomes" id="UP000070700">
    <property type="component" value="Unassembled WGS sequence"/>
</dbReference>
<proteinExistence type="predicted"/>
<evidence type="ECO:0000256" key="2">
    <source>
        <dbReference type="ARBA" id="ARBA00022801"/>
    </source>
</evidence>
<dbReference type="InterPro" id="IPR014001">
    <property type="entry name" value="Helicase_ATP-bd"/>
</dbReference>
<feature type="region of interest" description="Disordered" evidence="4">
    <location>
        <begin position="1"/>
        <end position="29"/>
    </location>
</feature>
<dbReference type="InterPro" id="IPR001650">
    <property type="entry name" value="Helicase_C-like"/>
</dbReference>
<dbReference type="Pfam" id="PF00271">
    <property type="entry name" value="Helicase_C"/>
    <property type="match status" value="1"/>
</dbReference>
<sequence length="1318" mass="147279">MDSTARKKESSFRNQERRGGEGTMKPSSINDLSESSFSFKNHVAASSSEDFILDITRYIPVGCLRVDRGECDIPAVDWSSCRGWAAFPHEKDISSRRGGSYLSKELQSLFFNNSLVKPYLGLHYAGWIRLEFKSNDSDHGQIRVYILPDDSARAVVDRESIVLRRALHTLLTQLDISLTTWNGDCSAWFHVDPSLDRSSKEEPSLFEVFNTLPSPKPNPSIVPDEDIRYTMDMLLKSEVPGLKTTMHNYQCRSAALMLQRESFPGQINDPRLIPQLDQNGASWYCDLDRGMCFRDPKTYEAVRGGILAETMGLGKTLICLALILATRQFSSQIPQECSIGSIPVRKTTGSLLEMVAAQIGRTGIPWKDEFSQLEASEGSHLEKCRDALEKGAGHYFLPPPEPRRLSRHIGNVPARKLWLCTTTIVVCPPNLVQQWRSEIEKHTTGLKVLYLRAPSDRLPTARELTDYDIILFSKVRFEAEGKENFDGYQSPLKDLHFKRLIVDEGHSFGNSSTKTMADIAVESLRISARWIVSGTPTQGLGALGRTGRLPSVRVPSNNDSNDEYDDFNDQGTNGSDSPSKTSEQQSELFKQERRDLEKLGQIATSFLQARPWANSVFGNDHASWSQLVMQPRHGTKSRGNMHSLKVTLKGLIVKHKPEDITDDVTLPPLIQKVVYLDGSIQNKLSLNTFTMMIITNAVTSEHKDADYFFHPKQRKHLLQLVSNLRQASFFWSGFDHEHVQNTIKHAKDFLEERKVPVTADDEALLLQAIDMGEVILKNHVWQAISKGHEMPMCVENNFSDDVRSIWSLTNNASNPTLMGATMVHEVQKFVDAHITEEDTVDGLFEAGEEVMKSASNALHPAPRAWTKTQKEKKNLTATKKSKEEAPELAGGVTVGVAGSPKKRIRAAAVSSTKTDAAVTKPVLANVEGRLKASQSSAEDLNEEEDMPSNDGTLFQTYASALRDLTGSEQTAFVDLTESKEMPSTDPPVSAQLVSTASAKLSYLMDRILRHQSQEKILVFYEADNVAFYIAQALECLGIKHLIYAKTLSSARRAQYVVTFNQSEKFRVLLMDVSQAAFGLDISSASRVYFVNPVFSPQVEAQAVKRAHRIGQTKPVYVESLVLKGSIEEVIVKRREAMNNEEHTKCKSILDDQTVYDWIRNARFRSFPSNEISVQDQMAKLAVPQQLFGRGYSGKLYPDTDFIIDDTSSERAGNEDSNPGFEIVSASPLLRRPTQGGKREVIVISDDDEADNDQNDKDGLSPKPRRKRAKTTNSEPEFVPLEVPQEAESSRSNAQSEGGDDDDDDDWLAHADSDEELDI</sequence>
<dbReference type="GO" id="GO:0008094">
    <property type="term" value="F:ATP-dependent activity, acting on DNA"/>
    <property type="evidence" value="ECO:0007669"/>
    <property type="project" value="TreeGrafter"/>
</dbReference>
<keyword evidence="1" id="KW-0547">Nucleotide-binding</keyword>
<dbReference type="EMBL" id="KQ947412">
    <property type="protein sequence ID" value="KUJ18565.1"/>
    <property type="molecule type" value="Genomic_DNA"/>
</dbReference>
<feature type="region of interest" description="Disordered" evidence="4">
    <location>
        <begin position="541"/>
        <end position="590"/>
    </location>
</feature>
<dbReference type="InterPro" id="IPR050628">
    <property type="entry name" value="SNF2_RAD54_helicase_TF"/>
</dbReference>
<dbReference type="PANTHER" id="PTHR45626:SF51">
    <property type="entry name" value="SNF2-RELATED DOMAIN-CONTAINING PROTEIN"/>
    <property type="match status" value="1"/>
</dbReference>
<feature type="compositionally biased region" description="Polar residues" evidence="4">
    <location>
        <begin position="569"/>
        <end position="588"/>
    </location>
</feature>
<protein>
    <recommendedName>
        <fullName evidence="5">Helicase C-terminal domain-containing protein</fullName>
    </recommendedName>
</protein>
<feature type="region of interest" description="Disordered" evidence="4">
    <location>
        <begin position="864"/>
        <end position="886"/>
    </location>
</feature>
<dbReference type="GO" id="GO:0016787">
    <property type="term" value="F:hydrolase activity"/>
    <property type="evidence" value="ECO:0007669"/>
    <property type="project" value="UniProtKB-KW"/>
</dbReference>
<dbReference type="GeneID" id="28828053"/>
<reference evidence="6 7" key="1">
    <citation type="submission" date="2015-10" db="EMBL/GenBank/DDBJ databases">
        <title>Full genome of DAOMC 229536 Phialocephala scopiformis, a fungal endophyte of spruce producing the potent anti-insectan compound rugulosin.</title>
        <authorList>
            <consortium name="DOE Joint Genome Institute"/>
            <person name="Walker A.K."/>
            <person name="Frasz S.L."/>
            <person name="Seifert K.A."/>
            <person name="Miller J.D."/>
            <person name="Mondo S.J."/>
            <person name="Labutti K."/>
            <person name="Lipzen A."/>
            <person name="Dockter R."/>
            <person name="Kennedy M."/>
            <person name="Grigoriev I.V."/>
            <person name="Spatafora J.W."/>
        </authorList>
    </citation>
    <scope>NUCLEOTIDE SEQUENCE [LARGE SCALE GENOMIC DNA]</scope>
    <source>
        <strain evidence="6 7">CBS 120377</strain>
    </source>
</reference>
<dbReference type="SUPFAM" id="SSF52540">
    <property type="entry name" value="P-loop containing nucleoside triphosphate hydrolases"/>
    <property type="match status" value="2"/>
</dbReference>
<dbReference type="CDD" id="cd18793">
    <property type="entry name" value="SF2_C_SNF"/>
    <property type="match status" value="1"/>
</dbReference>
<keyword evidence="3" id="KW-0067">ATP-binding</keyword>
<dbReference type="Gene3D" id="3.40.50.10810">
    <property type="entry name" value="Tandem AAA-ATPase domain"/>
    <property type="match status" value="1"/>
</dbReference>
<evidence type="ECO:0000313" key="6">
    <source>
        <dbReference type="EMBL" id="KUJ18565.1"/>
    </source>
</evidence>
<dbReference type="KEGG" id="psco:LY89DRAFT_717157"/>
<dbReference type="Pfam" id="PF00176">
    <property type="entry name" value="SNF2-rel_dom"/>
    <property type="match status" value="1"/>
</dbReference>